<evidence type="ECO:0000256" key="2">
    <source>
        <dbReference type="ARBA" id="ARBA00022723"/>
    </source>
</evidence>
<dbReference type="FunFam" id="2.30.30.140:FF:000032">
    <property type="entry name" value="MBT domain-containing protein 1 isoform X1"/>
    <property type="match status" value="1"/>
</dbReference>
<evidence type="ECO:0000313" key="14">
    <source>
        <dbReference type="Ensembl" id="ENSPFOP00000023218.1"/>
    </source>
</evidence>
<dbReference type="GO" id="GO:0003682">
    <property type="term" value="F:chromatin binding"/>
    <property type="evidence" value="ECO:0007669"/>
    <property type="project" value="TreeGrafter"/>
</dbReference>
<reference evidence="14" key="2">
    <citation type="submission" date="2025-08" db="UniProtKB">
        <authorList>
            <consortium name="Ensembl"/>
        </authorList>
    </citation>
    <scope>IDENTIFICATION</scope>
</reference>
<dbReference type="Pfam" id="PF21319">
    <property type="entry name" value="zf-FCS_1"/>
    <property type="match status" value="1"/>
</dbReference>
<dbReference type="GO" id="GO:0005634">
    <property type="term" value="C:nucleus"/>
    <property type="evidence" value="ECO:0007669"/>
    <property type="project" value="UniProtKB-SubCell"/>
</dbReference>
<dbReference type="GeneTree" id="ENSGT00940000153840"/>
<evidence type="ECO:0000256" key="6">
    <source>
        <dbReference type="ARBA" id="ARBA00022853"/>
    </source>
</evidence>
<evidence type="ECO:0000313" key="15">
    <source>
        <dbReference type="Proteomes" id="UP000028760"/>
    </source>
</evidence>
<dbReference type="Gene3D" id="2.30.30.140">
    <property type="match status" value="4"/>
</dbReference>
<dbReference type="PANTHER" id="PTHR12247">
    <property type="entry name" value="POLYCOMB GROUP PROTEIN"/>
    <property type="match status" value="1"/>
</dbReference>
<feature type="repeat" description="MBT" evidence="11">
    <location>
        <begin position="165"/>
        <end position="271"/>
    </location>
</feature>
<name>A0A096LVM7_POEFO</name>
<dbReference type="Proteomes" id="UP000028760">
    <property type="component" value="Unassembled WGS sequence"/>
</dbReference>
<evidence type="ECO:0000256" key="3">
    <source>
        <dbReference type="ARBA" id="ARBA00022737"/>
    </source>
</evidence>
<organism evidence="14 15">
    <name type="scientific">Poecilia formosa</name>
    <name type="common">Amazon molly</name>
    <name type="synonym">Limia formosa</name>
    <dbReference type="NCBI Taxonomy" id="48698"/>
    <lineage>
        <taxon>Eukaryota</taxon>
        <taxon>Metazoa</taxon>
        <taxon>Chordata</taxon>
        <taxon>Craniata</taxon>
        <taxon>Vertebrata</taxon>
        <taxon>Euteleostomi</taxon>
        <taxon>Actinopterygii</taxon>
        <taxon>Neopterygii</taxon>
        <taxon>Teleostei</taxon>
        <taxon>Neoteleostei</taxon>
        <taxon>Acanthomorphata</taxon>
        <taxon>Ovalentaria</taxon>
        <taxon>Atherinomorphae</taxon>
        <taxon>Cyprinodontiformes</taxon>
        <taxon>Poeciliidae</taxon>
        <taxon>Poeciliinae</taxon>
        <taxon>Poecilia</taxon>
    </lineage>
</organism>
<feature type="domain" description="FCS-type" evidence="13">
    <location>
        <begin position="69"/>
        <end position="104"/>
    </location>
</feature>
<feature type="region of interest" description="Disordered" evidence="12">
    <location>
        <begin position="1"/>
        <end position="48"/>
    </location>
</feature>
<evidence type="ECO:0000256" key="8">
    <source>
        <dbReference type="ARBA" id="ARBA00023163"/>
    </source>
</evidence>
<dbReference type="Pfam" id="PF02820">
    <property type="entry name" value="MBT"/>
    <property type="match status" value="4"/>
</dbReference>
<dbReference type="CDD" id="cd20126">
    <property type="entry name" value="MBT_MBTD1_rpt3"/>
    <property type="match status" value="1"/>
</dbReference>
<dbReference type="GO" id="GO:0045892">
    <property type="term" value="P:negative regulation of DNA-templated transcription"/>
    <property type="evidence" value="ECO:0007669"/>
    <property type="project" value="TreeGrafter"/>
</dbReference>
<feature type="compositionally biased region" description="Polar residues" evidence="12">
    <location>
        <begin position="628"/>
        <end position="642"/>
    </location>
</feature>
<sequence>MEDARDLAERTARSERKRRDSFGMFDGYDSCSEESTSSSSSEDSEDDVVRSIPASLPIIKNNGQVYTYPDGKAGMATCEMCGMVGVRDAFYSKTKRFCSVSCSRSYSSNSKKASILARLQGKPPTKKAKVLQKQPLMAKLAAYAQYQASQQNQAKSKSVVPPESFDWGRYICSSNTVGAPVSCFKHHQAPMGTCWGDIEEGVRIEVPNSDTNLSTKVYWIAEIIKLAGFKALLRYEGFDNDTSKDFWCNLCIPEVHPVGWCASSNKPLVPPKSIQHKYSNWKPILVKRLTGAKTLPMDFTAKVRENMQFPFKKLMRVEVVDKNYLCRTRVALVEQVIGGRLRLVYEDDGLDDFWCHMYSPLIHNIGWSRSIGHRFKRSDVTKKAEGQVDAPAQLFQKVKDVDQSEEWFKDGMKLEAIDPLNLSAICVATVKKVLADGYLMIGIDGSEAIDGSDWFCYHAMSPSIFPVGFCEINNIELTPPKGYTKLPFKWFDYLRETGSIAAPVKLFNKEVPNHGFRIGMKLEAVDLMEPRLVCVATVTRIVHRLLRIHFDGWEDEYDQWVDCESPDLYPVGWCQLTGYQLQPPASQSNRDTPLSVPKQKKKTPQYKGQKKKSLLRMKEDPADGDEFTFTQGTSDQESNGSGSYYIKQEP</sequence>
<dbReference type="Ensembl" id="ENSPFOT00000027156.1">
    <property type="protein sequence ID" value="ENSPFOP00000023218.1"/>
    <property type="gene ID" value="ENSPFOG00000012998.2"/>
</dbReference>
<evidence type="ECO:0000256" key="11">
    <source>
        <dbReference type="PROSITE-ProRule" id="PRU00459"/>
    </source>
</evidence>
<dbReference type="AlphaFoldDB" id="A0A096LVM7"/>
<keyword evidence="9" id="KW-0539">Nucleus</keyword>
<protein>
    <submittedName>
        <fullName evidence="14">Mbt domain containing 1</fullName>
    </submittedName>
</protein>
<dbReference type="GO" id="GO:0042393">
    <property type="term" value="F:histone binding"/>
    <property type="evidence" value="ECO:0007669"/>
    <property type="project" value="TreeGrafter"/>
</dbReference>
<evidence type="ECO:0000256" key="9">
    <source>
        <dbReference type="ARBA" id="ARBA00023242"/>
    </source>
</evidence>
<reference evidence="14" key="3">
    <citation type="submission" date="2025-09" db="UniProtKB">
        <authorList>
            <consortium name="Ensembl"/>
        </authorList>
    </citation>
    <scope>IDENTIFICATION</scope>
</reference>
<dbReference type="FunFam" id="3.30.60.160:FF:000001">
    <property type="entry name" value="MBT domain-containing protein 1 isoform X1"/>
    <property type="match status" value="1"/>
</dbReference>
<feature type="compositionally biased region" description="Basic and acidic residues" evidence="12">
    <location>
        <begin position="1"/>
        <end position="21"/>
    </location>
</feature>
<keyword evidence="6" id="KW-0156">Chromatin regulator</keyword>
<dbReference type="GO" id="GO:0008270">
    <property type="term" value="F:zinc ion binding"/>
    <property type="evidence" value="ECO:0007669"/>
    <property type="project" value="UniProtKB-KW"/>
</dbReference>
<dbReference type="SUPFAM" id="SSF63748">
    <property type="entry name" value="Tudor/PWWP/MBT"/>
    <property type="match status" value="4"/>
</dbReference>
<evidence type="ECO:0000256" key="10">
    <source>
        <dbReference type="PROSITE-ProRule" id="PRU00367"/>
    </source>
</evidence>
<evidence type="ECO:0000256" key="4">
    <source>
        <dbReference type="ARBA" id="ARBA00022771"/>
    </source>
</evidence>
<feature type="repeat" description="MBT" evidence="11">
    <location>
        <begin position="279"/>
        <end position="373"/>
    </location>
</feature>
<dbReference type="InterPro" id="IPR038603">
    <property type="entry name" value="Znf_FCS_sf"/>
</dbReference>
<proteinExistence type="predicted"/>
<keyword evidence="7" id="KW-0805">Transcription regulation</keyword>
<feature type="region of interest" description="Disordered" evidence="12">
    <location>
        <begin position="584"/>
        <end position="650"/>
    </location>
</feature>
<feature type="repeat" description="MBT" evidence="11">
    <location>
        <begin position="375"/>
        <end position="480"/>
    </location>
</feature>
<dbReference type="PROSITE" id="PS51079">
    <property type="entry name" value="MBT"/>
    <property type="match status" value="4"/>
</dbReference>
<dbReference type="PROSITE" id="PS51024">
    <property type="entry name" value="ZF_FCS"/>
    <property type="match status" value="1"/>
</dbReference>
<dbReference type="Gene3D" id="3.30.60.160">
    <property type="match status" value="1"/>
</dbReference>
<dbReference type="PANTHER" id="PTHR12247:SF79">
    <property type="entry name" value="MBT DOMAIN-CONTAINING PROTEIN 1"/>
    <property type="match status" value="1"/>
</dbReference>
<dbReference type="InterPro" id="IPR050548">
    <property type="entry name" value="PcG_chromatin_remod_factors"/>
</dbReference>
<evidence type="ECO:0000259" key="13">
    <source>
        <dbReference type="PROSITE" id="PS51024"/>
    </source>
</evidence>
<dbReference type="GO" id="GO:0006325">
    <property type="term" value="P:chromatin organization"/>
    <property type="evidence" value="ECO:0007669"/>
    <property type="project" value="UniProtKB-KW"/>
</dbReference>
<accession>A0A096LVM7</accession>
<keyword evidence="4 10" id="KW-0863">Zinc-finger</keyword>
<comment type="subcellular location">
    <subcellularLocation>
        <location evidence="1">Nucleus</location>
    </subcellularLocation>
</comment>
<keyword evidence="5" id="KW-0862">Zinc</keyword>
<dbReference type="EMBL" id="AYCK01000707">
    <property type="status" value="NOT_ANNOTATED_CDS"/>
    <property type="molecule type" value="Genomic_DNA"/>
</dbReference>
<reference evidence="15" key="1">
    <citation type="submission" date="2013-10" db="EMBL/GenBank/DDBJ databases">
        <authorList>
            <person name="Schartl M."/>
            <person name="Warren W."/>
        </authorList>
    </citation>
    <scope>NUCLEOTIDE SEQUENCE [LARGE SCALE GENOMIC DNA]</scope>
    <source>
        <strain evidence="15">female</strain>
    </source>
</reference>
<keyword evidence="2" id="KW-0479">Metal-binding</keyword>
<evidence type="ECO:0000256" key="12">
    <source>
        <dbReference type="SAM" id="MobiDB-lite"/>
    </source>
</evidence>
<dbReference type="SMART" id="SM00561">
    <property type="entry name" value="MBT"/>
    <property type="match status" value="4"/>
</dbReference>
<keyword evidence="8" id="KW-0804">Transcription</keyword>
<feature type="repeat" description="MBT" evidence="11">
    <location>
        <begin position="488"/>
        <end position="584"/>
    </location>
</feature>
<dbReference type="InterPro" id="IPR012313">
    <property type="entry name" value="Znf_FCS"/>
</dbReference>
<evidence type="ECO:0000256" key="5">
    <source>
        <dbReference type="ARBA" id="ARBA00022833"/>
    </source>
</evidence>
<evidence type="ECO:0000256" key="7">
    <source>
        <dbReference type="ARBA" id="ARBA00023015"/>
    </source>
</evidence>
<keyword evidence="15" id="KW-1185">Reference proteome</keyword>
<dbReference type="InterPro" id="IPR004092">
    <property type="entry name" value="Mbt"/>
</dbReference>
<dbReference type="CDD" id="cd20129">
    <property type="entry name" value="MBT_MBTD1_rpt4"/>
    <property type="match status" value="1"/>
</dbReference>
<dbReference type="FunFam" id="2.30.30.140:FF:000010">
    <property type="entry name" value="MBT domain-containing protein 1 isoform X1"/>
    <property type="match status" value="1"/>
</dbReference>
<evidence type="ECO:0000256" key="1">
    <source>
        <dbReference type="ARBA" id="ARBA00004123"/>
    </source>
</evidence>
<feature type="compositionally biased region" description="Low complexity" evidence="12">
    <location>
        <begin position="29"/>
        <end position="41"/>
    </location>
</feature>
<keyword evidence="3" id="KW-0677">Repeat</keyword>
<feature type="compositionally biased region" description="Basic residues" evidence="12">
    <location>
        <begin position="598"/>
        <end position="615"/>
    </location>
</feature>